<gene>
    <name evidence="4" type="ORF">BSL78_07162</name>
</gene>
<evidence type="ECO:0000256" key="2">
    <source>
        <dbReference type="SAM" id="Phobius"/>
    </source>
</evidence>
<feature type="compositionally biased region" description="Basic residues" evidence="1">
    <location>
        <begin position="479"/>
        <end position="491"/>
    </location>
</feature>
<reference evidence="4 5" key="1">
    <citation type="journal article" date="2017" name="PLoS Biol.">
        <title>The sea cucumber genome provides insights into morphological evolution and visceral regeneration.</title>
        <authorList>
            <person name="Zhang X."/>
            <person name="Sun L."/>
            <person name="Yuan J."/>
            <person name="Sun Y."/>
            <person name="Gao Y."/>
            <person name="Zhang L."/>
            <person name="Li S."/>
            <person name="Dai H."/>
            <person name="Hamel J.F."/>
            <person name="Liu C."/>
            <person name="Yu Y."/>
            <person name="Liu S."/>
            <person name="Lin W."/>
            <person name="Guo K."/>
            <person name="Jin S."/>
            <person name="Xu P."/>
            <person name="Storey K.B."/>
            <person name="Huan P."/>
            <person name="Zhang T."/>
            <person name="Zhou Y."/>
            <person name="Zhang J."/>
            <person name="Lin C."/>
            <person name="Li X."/>
            <person name="Xing L."/>
            <person name="Huo D."/>
            <person name="Sun M."/>
            <person name="Wang L."/>
            <person name="Mercier A."/>
            <person name="Li F."/>
            <person name="Yang H."/>
            <person name="Xiang J."/>
        </authorList>
    </citation>
    <scope>NUCLEOTIDE SEQUENCE [LARGE SCALE GENOMIC DNA]</scope>
    <source>
        <strain evidence="4">Shaxun</strain>
        <tissue evidence="4">Muscle</tissue>
    </source>
</reference>
<evidence type="ECO:0000313" key="5">
    <source>
        <dbReference type="Proteomes" id="UP000230750"/>
    </source>
</evidence>
<keyword evidence="3" id="KW-0732">Signal</keyword>
<feature type="compositionally biased region" description="Basic and acidic residues" evidence="1">
    <location>
        <begin position="390"/>
        <end position="405"/>
    </location>
</feature>
<dbReference type="EMBL" id="MRZV01000195">
    <property type="protein sequence ID" value="PIK55934.1"/>
    <property type="molecule type" value="Genomic_DNA"/>
</dbReference>
<accession>A0A2G8L6Q3</accession>
<dbReference type="OrthoDB" id="6346242at2759"/>
<sequence>MLFHWDQLSAVLAAMLLNVLAHVVPLTWADLVTSSVASQQEADLPAGLGENCFLSRTDVDSLRFSMNVTRTVRGDEFTVHCKRGCNDLCSATRAVRLRCDVMESPQCRCKCPQKKALRTDNLSCVSSLKECKHPIFHFDVSSSDTASYSSRSSTPHPGGEAATAAVNRPDLLGNLSTKRSCQLTGLHAIDDALDADVSGNFQLFQVSINEREKLNVTLTGSPDEYQSFKGRLLQIVVMCHEHTGSFCIGVKFSGFRTHSISFNLTIPPSAAMNLDPSNHTQDSQTTTNEAISVGPTKSAEEEQLETIITGLCISVAVLMVVWLTCFLVEKKVQRKSHRTSTISTPTSSSKTYTYEVSSVRKTLMEMFDMPMIKIHSSDDSNNRPSSLSSDKSENNDQEDNIKSENEDVFGPEVSGYSTSSSDDLKECPSDKSTLLEIPEQKVITHEDFANWIPMSNAKPQHSDFNHDSPSKKEFSPKNSPKKSKFGMKKHLDHGSPSKPNKEVQPPILKSAMKSSNRKKHAAVRVAMEDKVVYTRPNRRTISNNNYLDFDANETTAHFAENNVRDSPSLHHGCTKL</sequence>
<keyword evidence="2" id="KW-0472">Membrane</keyword>
<protein>
    <submittedName>
        <fullName evidence="4">Uncharacterized protein</fullName>
    </submittedName>
</protein>
<evidence type="ECO:0000256" key="1">
    <source>
        <dbReference type="SAM" id="MobiDB-lite"/>
    </source>
</evidence>
<feature type="compositionally biased region" description="Basic and acidic residues" evidence="1">
    <location>
        <begin position="460"/>
        <end position="475"/>
    </location>
</feature>
<feature type="compositionally biased region" description="Polar residues" evidence="1">
    <location>
        <begin position="277"/>
        <end position="290"/>
    </location>
</feature>
<dbReference type="Proteomes" id="UP000230750">
    <property type="component" value="Unassembled WGS sequence"/>
</dbReference>
<feature type="region of interest" description="Disordered" evidence="1">
    <location>
        <begin position="454"/>
        <end position="519"/>
    </location>
</feature>
<feature type="compositionally biased region" description="Low complexity" evidence="1">
    <location>
        <begin position="142"/>
        <end position="153"/>
    </location>
</feature>
<feature type="transmembrane region" description="Helical" evidence="2">
    <location>
        <begin position="307"/>
        <end position="328"/>
    </location>
</feature>
<evidence type="ECO:0000256" key="3">
    <source>
        <dbReference type="SAM" id="SignalP"/>
    </source>
</evidence>
<comment type="caution">
    <text evidence="4">The sequence shown here is derived from an EMBL/GenBank/DDBJ whole genome shotgun (WGS) entry which is preliminary data.</text>
</comment>
<feature type="compositionally biased region" description="Basic and acidic residues" evidence="1">
    <location>
        <begin position="492"/>
        <end position="501"/>
    </location>
</feature>
<proteinExistence type="predicted"/>
<feature type="region of interest" description="Disordered" evidence="1">
    <location>
        <begin position="277"/>
        <end position="297"/>
    </location>
</feature>
<keyword evidence="2" id="KW-1133">Transmembrane helix</keyword>
<organism evidence="4 5">
    <name type="scientific">Stichopus japonicus</name>
    <name type="common">Sea cucumber</name>
    <dbReference type="NCBI Taxonomy" id="307972"/>
    <lineage>
        <taxon>Eukaryota</taxon>
        <taxon>Metazoa</taxon>
        <taxon>Echinodermata</taxon>
        <taxon>Eleutherozoa</taxon>
        <taxon>Echinozoa</taxon>
        <taxon>Holothuroidea</taxon>
        <taxon>Aspidochirotacea</taxon>
        <taxon>Aspidochirotida</taxon>
        <taxon>Stichopodidae</taxon>
        <taxon>Apostichopus</taxon>
    </lineage>
</organism>
<feature type="chain" id="PRO_5013768866" evidence="3">
    <location>
        <begin position="30"/>
        <end position="576"/>
    </location>
</feature>
<feature type="region of interest" description="Disordered" evidence="1">
    <location>
        <begin position="142"/>
        <end position="163"/>
    </location>
</feature>
<evidence type="ECO:0000313" key="4">
    <source>
        <dbReference type="EMBL" id="PIK55934.1"/>
    </source>
</evidence>
<feature type="region of interest" description="Disordered" evidence="1">
    <location>
        <begin position="374"/>
        <end position="438"/>
    </location>
</feature>
<keyword evidence="2" id="KW-0812">Transmembrane</keyword>
<feature type="signal peptide" evidence="3">
    <location>
        <begin position="1"/>
        <end position="29"/>
    </location>
</feature>
<keyword evidence="5" id="KW-1185">Reference proteome</keyword>
<dbReference type="AlphaFoldDB" id="A0A2G8L6Q3"/>
<name>A0A2G8L6Q3_STIJA</name>